<dbReference type="Proteomes" id="UP000065822">
    <property type="component" value="Chromosome"/>
</dbReference>
<gene>
    <name evidence="1" type="ORF">AXF12_11025</name>
    <name evidence="2" type="ORF">SAMEA44541418_01943</name>
</gene>
<reference evidence="2 4" key="2">
    <citation type="submission" date="2017-06" db="EMBL/GenBank/DDBJ databases">
        <authorList>
            <consortium name="Pathogen Informatics"/>
        </authorList>
    </citation>
    <scope>NUCLEOTIDE SEQUENCE [LARGE SCALE GENOMIC DNA]</scope>
    <source>
        <strain evidence="2 4">NCTC12947</strain>
    </source>
</reference>
<evidence type="ECO:0000313" key="3">
    <source>
        <dbReference type="Proteomes" id="UP000065822"/>
    </source>
</evidence>
<dbReference type="Proteomes" id="UP000215539">
    <property type="component" value="Chromosome 1"/>
</dbReference>
<dbReference type="InterPro" id="IPR035069">
    <property type="entry name" value="TTHA1013/TTHA0281-like"/>
</dbReference>
<protein>
    <recommendedName>
        <fullName evidence="5">HicB-like antitoxin of toxin-antitoxin system domain-containing protein</fullName>
    </recommendedName>
</protein>
<proteinExistence type="predicted"/>
<dbReference type="KEGG" id="chg:AXF12_11025"/>
<evidence type="ECO:0000313" key="2">
    <source>
        <dbReference type="EMBL" id="SNV14889.1"/>
    </source>
</evidence>
<dbReference type="RefSeq" id="WP_066431176.1">
    <property type="nucleotide sequence ID" value="NZ_CP014227.1"/>
</dbReference>
<evidence type="ECO:0000313" key="1">
    <source>
        <dbReference type="EMBL" id="AMD85994.1"/>
    </source>
</evidence>
<dbReference type="Gene3D" id="3.30.160.250">
    <property type="match status" value="1"/>
</dbReference>
<dbReference type="EMBL" id="CP014227">
    <property type="protein sequence ID" value="AMD85994.1"/>
    <property type="molecule type" value="Genomic_DNA"/>
</dbReference>
<name>A0AAX2H1W2_9FLAO</name>
<evidence type="ECO:0000313" key="4">
    <source>
        <dbReference type="Proteomes" id="UP000215539"/>
    </source>
</evidence>
<dbReference type="EMBL" id="LT906449">
    <property type="protein sequence ID" value="SNV14889.1"/>
    <property type="molecule type" value="Genomic_DNA"/>
</dbReference>
<dbReference type="SUPFAM" id="SSF143100">
    <property type="entry name" value="TTHA1013/TTHA0281-like"/>
    <property type="match status" value="1"/>
</dbReference>
<keyword evidence="3" id="KW-1185">Reference proteome</keyword>
<reference evidence="1 3" key="1">
    <citation type="submission" date="2016-02" db="EMBL/GenBank/DDBJ databases">
        <authorList>
            <person name="Holder M.E."/>
            <person name="Ajami N.J."/>
            <person name="Petrosino J.F."/>
        </authorList>
    </citation>
    <scope>NUCLEOTIDE SEQUENCE [LARGE SCALE GENOMIC DNA]</scope>
    <source>
        <strain evidence="1 3">CCUG 32990</strain>
    </source>
</reference>
<evidence type="ECO:0008006" key="5">
    <source>
        <dbReference type="Google" id="ProtNLM"/>
    </source>
</evidence>
<accession>A0AAX2H1W2</accession>
<sequence>MNHTIRITIEQSSDDFYWAYAENVPALTGAGATETEARENILECIELLKKENNHPAVLDDNYTLLYEFERITNEEEVLAQ</sequence>
<dbReference type="AlphaFoldDB" id="A0AAX2H1W2"/>
<organism evidence="2 4">
    <name type="scientific">Capnocytophaga haemolytica</name>
    <dbReference type="NCBI Taxonomy" id="45243"/>
    <lineage>
        <taxon>Bacteria</taxon>
        <taxon>Pseudomonadati</taxon>
        <taxon>Bacteroidota</taxon>
        <taxon>Flavobacteriia</taxon>
        <taxon>Flavobacteriales</taxon>
        <taxon>Flavobacteriaceae</taxon>
        <taxon>Capnocytophaga</taxon>
    </lineage>
</organism>